<reference evidence="4" key="1">
    <citation type="submission" date="2016-10" db="EMBL/GenBank/DDBJ databases">
        <authorList>
            <person name="Varghese N."/>
            <person name="Submissions S."/>
        </authorList>
    </citation>
    <scope>NUCLEOTIDE SEQUENCE [LARGE SCALE GENOMIC DNA]</scope>
    <source>
        <strain evidence="4">DSM 18887</strain>
    </source>
</reference>
<evidence type="ECO:0000259" key="2">
    <source>
        <dbReference type="Pfam" id="PF00582"/>
    </source>
</evidence>
<dbReference type="PANTHER" id="PTHR46268">
    <property type="entry name" value="STRESS RESPONSE PROTEIN NHAX"/>
    <property type="match status" value="1"/>
</dbReference>
<protein>
    <submittedName>
        <fullName evidence="3">Nucleotide-binding universal stress protein, UspA family</fullName>
    </submittedName>
</protein>
<dbReference type="OrthoDB" id="6117544at2"/>
<dbReference type="CDD" id="cd00293">
    <property type="entry name" value="USP-like"/>
    <property type="match status" value="1"/>
</dbReference>
<dbReference type="InterPro" id="IPR006016">
    <property type="entry name" value="UspA"/>
</dbReference>
<sequence>MPLPEIKTILYTTSLGKHTRPVFRQAVNLAQTMKAHIIMLHVIEPIGELGHALIQNYLPEDIVKKMHDEGIDQVMQQMKTRVEKFCEEELGSLDKIVDLDIEHMIVEGNYTDSILKVAAKRNVDMIVMGSENTFGHHSQTTRQVIKGAKVPVVSVPTGKKYV</sequence>
<dbReference type="Gene3D" id="3.40.50.620">
    <property type="entry name" value="HUPs"/>
    <property type="match status" value="1"/>
</dbReference>
<name>A0A1H9LUS5_9GAMM</name>
<accession>A0A1H9LUS5</accession>
<proteinExistence type="inferred from homology"/>
<organism evidence="3 4">
    <name type="scientific">Amphritea atlantica</name>
    <dbReference type="NCBI Taxonomy" id="355243"/>
    <lineage>
        <taxon>Bacteria</taxon>
        <taxon>Pseudomonadati</taxon>
        <taxon>Pseudomonadota</taxon>
        <taxon>Gammaproteobacteria</taxon>
        <taxon>Oceanospirillales</taxon>
        <taxon>Oceanospirillaceae</taxon>
        <taxon>Amphritea</taxon>
    </lineage>
</organism>
<feature type="domain" description="UspA" evidence="2">
    <location>
        <begin position="6"/>
        <end position="156"/>
    </location>
</feature>
<dbReference type="STRING" id="355243.SAMN03080615_04121"/>
<keyword evidence="4" id="KW-1185">Reference proteome</keyword>
<dbReference type="SUPFAM" id="SSF52402">
    <property type="entry name" value="Adenine nucleotide alpha hydrolases-like"/>
    <property type="match status" value="1"/>
</dbReference>
<dbReference type="EMBL" id="FOGB01000019">
    <property type="protein sequence ID" value="SER15252.1"/>
    <property type="molecule type" value="Genomic_DNA"/>
</dbReference>
<comment type="similarity">
    <text evidence="1">Belongs to the universal stress protein A family.</text>
</comment>
<gene>
    <name evidence="3" type="ORF">SAMN03080615_04121</name>
</gene>
<dbReference type="Pfam" id="PF00582">
    <property type="entry name" value="Usp"/>
    <property type="match status" value="1"/>
</dbReference>
<dbReference type="Proteomes" id="UP000198749">
    <property type="component" value="Unassembled WGS sequence"/>
</dbReference>
<evidence type="ECO:0000256" key="1">
    <source>
        <dbReference type="ARBA" id="ARBA00008791"/>
    </source>
</evidence>
<dbReference type="InterPro" id="IPR014729">
    <property type="entry name" value="Rossmann-like_a/b/a_fold"/>
</dbReference>
<dbReference type="RefSeq" id="WP_091361943.1">
    <property type="nucleotide sequence ID" value="NZ_AP025284.1"/>
</dbReference>
<dbReference type="PANTHER" id="PTHR46268:SF6">
    <property type="entry name" value="UNIVERSAL STRESS PROTEIN UP12"/>
    <property type="match status" value="1"/>
</dbReference>
<evidence type="ECO:0000313" key="4">
    <source>
        <dbReference type="Proteomes" id="UP000198749"/>
    </source>
</evidence>
<evidence type="ECO:0000313" key="3">
    <source>
        <dbReference type="EMBL" id="SER15252.1"/>
    </source>
</evidence>
<dbReference type="AlphaFoldDB" id="A0A1H9LUS5"/>